<evidence type="ECO:0000313" key="1">
    <source>
        <dbReference type="EMBL" id="ADI21061.1"/>
    </source>
</evidence>
<proteinExistence type="predicted"/>
<reference evidence="1" key="1">
    <citation type="journal article" date="2011" name="Environ. Microbiol.">
        <title>Time-series analyses of Monterey Bay coastal microbial picoplankton using a 'genome proxy' microarray.</title>
        <authorList>
            <person name="Rich V.I."/>
            <person name="Pham V.D."/>
            <person name="Eppley J."/>
            <person name="Shi Y."/>
            <person name="DeLong E.F."/>
        </authorList>
    </citation>
    <scope>NUCLEOTIDE SEQUENCE</scope>
</reference>
<sequence>MNQLRSKRPTLQVNKCTRSAKLIFPYLIENTVIKFKNFPSLNHYIDIIKKCNIIKRVTFNSNNVTK</sequence>
<dbReference type="EMBL" id="GU474949">
    <property type="protein sequence ID" value="ADI21061.1"/>
    <property type="molecule type" value="Genomic_DNA"/>
</dbReference>
<accession>E0Y320</accession>
<organism evidence="1">
    <name type="scientific">uncultured gamma proteobacterium EB750_07C09</name>
    <dbReference type="NCBI Taxonomy" id="710974"/>
    <lineage>
        <taxon>Bacteria</taxon>
        <taxon>Pseudomonadati</taxon>
        <taxon>Pseudomonadota</taxon>
        <taxon>Gammaproteobacteria</taxon>
        <taxon>environmental samples</taxon>
    </lineage>
</organism>
<protein>
    <submittedName>
        <fullName evidence="1">Uncharacterized protein</fullName>
    </submittedName>
</protein>
<name>E0Y320_9GAMM</name>
<dbReference type="AlphaFoldDB" id="E0Y320"/>